<evidence type="ECO:0000313" key="6">
    <source>
        <dbReference type="EMBL" id="GAA5159779.1"/>
    </source>
</evidence>
<evidence type="ECO:0000256" key="2">
    <source>
        <dbReference type="ARBA" id="ARBA00022490"/>
    </source>
</evidence>
<keyword evidence="4" id="KW-0143">Chaperone</keyword>
<gene>
    <name evidence="6" type="ORF">GCM10025770_06640</name>
</gene>
<evidence type="ECO:0000313" key="7">
    <source>
        <dbReference type="Proteomes" id="UP001500547"/>
    </source>
</evidence>
<evidence type="ECO:0000256" key="1">
    <source>
        <dbReference type="ARBA" id="ARBA00004514"/>
    </source>
</evidence>
<dbReference type="EMBL" id="BAABLD010000002">
    <property type="protein sequence ID" value="GAA5159779.1"/>
    <property type="molecule type" value="Genomic_DNA"/>
</dbReference>
<keyword evidence="3" id="KW-1005">Bacterial flagellum biogenesis</keyword>
<evidence type="ECO:0000256" key="3">
    <source>
        <dbReference type="ARBA" id="ARBA00022795"/>
    </source>
</evidence>
<protein>
    <recommendedName>
        <fullName evidence="5">Flagellar protein FliT</fullName>
    </recommendedName>
</protein>
<dbReference type="Pfam" id="PF05400">
    <property type="entry name" value="FliT"/>
    <property type="match status" value="1"/>
</dbReference>
<reference evidence="7" key="1">
    <citation type="journal article" date="2019" name="Int. J. Syst. Evol. Microbiol.">
        <title>The Global Catalogue of Microorganisms (GCM) 10K type strain sequencing project: providing services to taxonomists for standard genome sequencing and annotation.</title>
        <authorList>
            <consortium name="The Broad Institute Genomics Platform"/>
            <consortium name="The Broad Institute Genome Sequencing Center for Infectious Disease"/>
            <person name="Wu L."/>
            <person name="Ma J."/>
        </authorList>
    </citation>
    <scope>NUCLEOTIDE SEQUENCE [LARGE SCALE GENOMIC DNA]</scope>
    <source>
        <strain evidence="7">JCM 18715</strain>
    </source>
</reference>
<evidence type="ECO:0000256" key="4">
    <source>
        <dbReference type="ARBA" id="ARBA00023186"/>
    </source>
</evidence>
<dbReference type="Gene3D" id="1.20.58.380">
    <property type="entry name" value="Flagellar protein flit"/>
    <property type="match status" value="1"/>
</dbReference>
<accession>A0ABP9QCY0</accession>
<dbReference type="InterPro" id="IPR008622">
    <property type="entry name" value="FliT"/>
</dbReference>
<dbReference type="Proteomes" id="UP001500547">
    <property type="component" value="Unassembled WGS sequence"/>
</dbReference>
<evidence type="ECO:0000256" key="5">
    <source>
        <dbReference type="ARBA" id="ARBA00093797"/>
    </source>
</evidence>
<comment type="subcellular location">
    <subcellularLocation>
        <location evidence="1">Cytoplasm</location>
        <location evidence="1">Cytosol</location>
    </subcellularLocation>
</comment>
<name>A0ABP9QCY0_9RHOO</name>
<sequence>MPHELEHYETMCRISIMMLEAARQNDWTRLGLLEAEVAGLRDHLQALGEAGKPSELSESQRARKRELIQLMLDHDREIRQHTEPWMASMRRLFAGASIEKNLRKAYGTGH</sequence>
<keyword evidence="2" id="KW-0963">Cytoplasm</keyword>
<organism evidence="6 7">
    <name type="scientific">Viridibacterium curvum</name>
    <dbReference type="NCBI Taxonomy" id="1101404"/>
    <lineage>
        <taxon>Bacteria</taxon>
        <taxon>Pseudomonadati</taxon>
        <taxon>Pseudomonadota</taxon>
        <taxon>Betaproteobacteria</taxon>
        <taxon>Rhodocyclales</taxon>
        <taxon>Rhodocyclaceae</taxon>
        <taxon>Viridibacterium</taxon>
    </lineage>
</organism>
<dbReference type="RefSeq" id="WP_345531417.1">
    <property type="nucleotide sequence ID" value="NZ_BAABLD010000002.1"/>
</dbReference>
<comment type="caution">
    <text evidence="6">The sequence shown here is derived from an EMBL/GenBank/DDBJ whole genome shotgun (WGS) entry which is preliminary data.</text>
</comment>
<keyword evidence="7" id="KW-1185">Reference proteome</keyword>
<proteinExistence type="predicted"/>